<organism evidence="2 3">
    <name type="scientific">Sclerotinia sclerotiorum (strain ATCC 18683 / 1980 / Ss-1)</name>
    <name type="common">White mold</name>
    <name type="synonym">Whetzelinia sclerotiorum</name>
    <dbReference type="NCBI Taxonomy" id="665079"/>
    <lineage>
        <taxon>Eukaryota</taxon>
        <taxon>Fungi</taxon>
        <taxon>Dikarya</taxon>
        <taxon>Ascomycota</taxon>
        <taxon>Pezizomycotina</taxon>
        <taxon>Leotiomycetes</taxon>
        <taxon>Helotiales</taxon>
        <taxon>Sclerotiniaceae</taxon>
        <taxon>Sclerotinia</taxon>
    </lineage>
</organism>
<feature type="compositionally biased region" description="Polar residues" evidence="1">
    <location>
        <begin position="90"/>
        <end position="99"/>
    </location>
</feature>
<sequence length="121" mass="12464">MGGTEGNDGRSLADIVNPPPKRRGKSTTTHLKKGKIRNTTEGSQHKSGAAGAGSSSSDRVREAPMHVDESVSGVGGKGTGKRAPGKIHESSVTPDNSNIPLIRSDSSPSCSQDESSLKSEP</sequence>
<dbReference type="AlphaFoldDB" id="A0A1D9Q2R4"/>
<evidence type="ECO:0000313" key="2">
    <source>
        <dbReference type="EMBL" id="APA08843.1"/>
    </source>
</evidence>
<accession>A0A1D9Q2R4</accession>
<dbReference type="KEGG" id="ssl:SS1G_02646"/>
<feature type="compositionally biased region" description="Polar residues" evidence="1">
    <location>
        <begin position="37"/>
        <end position="46"/>
    </location>
</feature>
<dbReference type="RefSeq" id="XP_001596426.1">
    <property type="nucleotide sequence ID" value="XM_001596376.1"/>
</dbReference>
<gene>
    <name evidence="2" type="ORF">sscle_04g036130</name>
</gene>
<dbReference type="Proteomes" id="UP000177798">
    <property type="component" value="Chromosome 4"/>
</dbReference>
<evidence type="ECO:0000313" key="3">
    <source>
        <dbReference type="Proteomes" id="UP000177798"/>
    </source>
</evidence>
<evidence type="ECO:0000256" key="1">
    <source>
        <dbReference type="SAM" id="MobiDB-lite"/>
    </source>
</evidence>
<protein>
    <submittedName>
        <fullName evidence="2">Uncharacterized protein</fullName>
    </submittedName>
</protein>
<name>A0A1D9Q2R4_SCLS1</name>
<proteinExistence type="predicted"/>
<feature type="compositionally biased region" description="Low complexity" evidence="1">
    <location>
        <begin position="47"/>
        <end position="57"/>
    </location>
</feature>
<reference evidence="3" key="1">
    <citation type="journal article" date="2017" name="Genome Biol. Evol.">
        <title>The complete genome sequence of the phytopathogenic fungus Sclerotinia sclerotiorum reveals insights into the genome architecture of broad host range pathogens.</title>
        <authorList>
            <person name="Derbyshire M."/>
            <person name="Denton-Giles M."/>
            <person name="Hegedus D."/>
            <person name="Seifbarghy S."/>
            <person name="Rollins J."/>
            <person name="van Kan J."/>
            <person name="Seidl M.F."/>
            <person name="Faino L."/>
            <person name="Mbengue M."/>
            <person name="Navaud O."/>
            <person name="Raffaele S."/>
            <person name="Hammond-Kosack K."/>
            <person name="Heard S."/>
            <person name="Oliver R."/>
        </authorList>
    </citation>
    <scope>NUCLEOTIDE SEQUENCE [LARGE SCALE GENOMIC DNA]</scope>
    <source>
        <strain evidence="3">ATCC 18683 / 1980 / Ss-1</strain>
    </source>
</reference>
<dbReference type="OMA" id="REAPMHV"/>
<dbReference type="VEuPathDB" id="FungiDB:sscle_04g036130"/>
<feature type="region of interest" description="Disordered" evidence="1">
    <location>
        <begin position="1"/>
        <end position="121"/>
    </location>
</feature>
<dbReference type="EMBL" id="CP017817">
    <property type="protein sequence ID" value="APA08843.1"/>
    <property type="molecule type" value="Genomic_DNA"/>
</dbReference>
<feature type="compositionally biased region" description="Basic residues" evidence="1">
    <location>
        <begin position="20"/>
        <end position="36"/>
    </location>
</feature>
<feature type="compositionally biased region" description="Basic and acidic residues" evidence="1">
    <location>
        <begin position="58"/>
        <end position="69"/>
    </location>
</feature>
<dbReference type="OrthoDB" id="3550369at2759"/>
<feature type="compositionally biased region" description="Low complexity" evidence="1">
    <location>
        <begin position="104"/>
        <end position="114"/>
    </location>
</feature>